<keyword evidence="1" id="KW-0805">Transcription regulation</keyword>
<evidence type="ECO:0000256" key="3">
    <source>
        <dbReference type="ARBA" id="ARBA00023163"/>
    </source>
</evidence>
<dbReference type="Gene3D" id="2.170.150.80">
    <property type="entry name" value="NAC domain"/>
    <property type="match status" value="2"/>
</dbReference>
<evidence type="ECO:0000256" key="2">
    <source>
        <dbReference type="ARBA" id="ARBA00023125"/>
    </source>
</evidence>
<evidence type="ECO:0000256" key="1">
    <source>
        <dbReference type="ARBA" id="ARBA00023015"/>
    </source>
</evidence>
<dbReference type="EMBL" id="JACXVP010000002">
    <property type="protein sequence ID" value="KAG5620906.1"/>
    <property type="molecule type" value="Genomic_DNA"/>
</dbReference>
<evidence type="ECO:0000259" key="6">
    <source>
        <dbReference type="PROSITE" id="PS51005"/>
    </source>
</evidence>
<protein>
    <recommendedName>
        <fullName evidence="6">NAC domain-containing protein</fullName>
    </recommendedName>
</protein>
<dbReference type="GO" id="GO:0006355">
    <property type="term" value="P:regulation of DNA-templated transcription"/>
    <property type="evidence" value="ECO:0007669"/>
    <property type="project" value="InterPro"/>
</dbReference>
<proteinExistence type="predicted"/>
<feature type="compositionally biased region" description="Basic and acidic residues" evidence="5">
    <location>
        <begin position="186"/>
        <end position="195"/>
    </location>
</feature>
<reference evidence="7 8" key="1">
    <citation type="submission" date="2020-09" db="EMBL/GenBank/DDBJ databases">
        <title>De no assembly of potato wild relative species, Solanum commersonii.</title>
        <authorList>
            <person name="Cho K."/>
        </authorList>
    </citation>
    <scope>NUCLEOTIDE SEQUENCE [LARGE SCALE GENOMIC DNA]</scope>
    <source>
        <strain evidence="7">LZ3.2</strain>
        <tissue evidence="7">Leaf</tissue>
    </source>
</reference>
<accession>A0A9J6A9H3</accession>
<feature type="region of interest" description="Disordered" evidence="5">
    <location>
        <begin position="186"/>
        <end position="246"/>
    </location>
</feature>
<dbReference type="PANTHER" id="PTHR47584">
    <property type="match status" value="1"/>
</dbReference>
<dbReference type="PROSITE" id="PS51005">
    <property type="entry name" value="NAC"/>
    <property type="match status" value="2"/>
</dbReference>
<dbReference type="SUPFAM" id="SSF101941">
    <property type="entry name" value="NAC domain"/>
    <property type="match status" value="2"/>
</dbReference>
<feature type="domain" description="NAC" evidence="6">
    <location>
        <begin position="299"/>
        <end position="454"/>
    </location>
</feature>
<keyword evidence="4" id="KW-0539">Nucleus</keyword>
<dbReference type="AlphaFoldDB" id="A0A9J6A9H3"/>
<feature type="compositionally biased region" description="Acidic residues" evidence="5">
    <location>
        <begin position="216"/>
        <end position="225"/>
    </location>
</feature>
<gene>
    <name evidence="7" type="ORF">H5410_006124</name>
</gene>
<feature type="compositionally biased region" description="Polar residues" evidence="5">
    <location>
        <begin position="197"/>
        <end position="215"/>
    </location>
</feature>
<evidence type="ECO:0000256" key="5">
    <source>
        <dbReference type="SAM" id="MobiDB-lite"/>
    </source>
</evidence>
<organism evidence="7 8">
    <name type="scientific">Solanum commersonii</name>
    <name type="common">Commerson's wild potato</name>
    <name type="synonym">Commerson's nightshade</name>
    <dbReference type="NCBI Taxonomy" id="4109"/>
    <lineage>
        <taxon>Eukaryota</taxon>
        <taxon>Viridiplantae</taxon>
        <taxon>Streptophyta</taxon>
        <taxon>Embryophyta</taxon>
        <taxon>Tracheophyta</taxon>
        <taxon>Spermatophyta</taxon>
        <taxon>Magnoliopsida</taxon>
        <taxon>eudicotyledons</taxon>
        <taxon>Gunneridae</taxon>
        <taxon>Pentapetalae</taxon>
        <taxon>asterids</taxon>
        <taxon>lamiids</taxon>
        <taxon>Solanales</taxon>
        <taxon>Solanaceae</taxon>
        <taxon>Solanoideae</taxon>
        <taxon>Solaneae</taxon>
        <taxon>Solanum</taxon>
    </lineage>
</organism>
<dbReference type="InterPro" id="IPR024752">
    <property type="entry name" value="Myb/SANT-like_dom"/>
</dbReference>
<keyword evidence="2" id="KW-0238">DNA-binding</keyword>
<comment type="caution">
    <text evidence="7">The sequence shown here is derived from an EMBL/GenBank/DDBJ whole genome shotgun (WGS) entry which is preliminary data.</text>
</comment>
<keyword evidence="3" id="KW-0804">Transcription</keyword>
<feature type="domain" description="NAC" evidence="6">
    <location>
        <begin position="565"/>
        <end position="710"/>
    </location>
</feature>
<keyword evidence="8" id="KW-1185">Reference proteome</keyword>
<sequence>MPCLDGQNCELGENPVVYCNESRSVFTAAVCSEMAGRSARLKTQVTVQQRESQCRAKWTTSLTIILVGLMVDEVQGGNKQNKSFSKKGWKCICDEFHKRTGLTWEREQLKYRYAALRKLFATMKLLLDHTDFKWDETTGLVTATDEAWDRYMKEHPDVETIRSTGCPFYKGLSVIFADSGSRGTDNEFTMHKDRLPGSSSHSQPPTLSQKELSYSESEEGPDSNEQEIIQSVSSPTDTGRKKRRKGVDGAIARAISEMAAASRLRASAVEKCSDKFTITNCIRALDKLEGVNDQVYYATLDLFNNHAAREIFLSLNVGKRLTWLTGKLSEYLHYQVFDEFYIYIKSKLTLPSIVAAWITVKPLCFSVSQGKSNKFHRAIVGGGGTWKRSDISKPIYDKKRSVIGFKNRFRFGEKNPAPTWYMKEYRVSDKMLEDLRLHGKIRYEDFVVCSIRRKVNSENFFGSCSSQCQETVKSSAIPSDELNSILNGNMKSNVTQLPAAIQEECSVPVVHQETPSVSLLAKESNVPAAKEVEECSVPVETRPDYDIAIYHKELDAYAASILETMVPYIPELQEDGDQIPLFCKDFYIVVALFNFKLSTCMATTNPLSLFDTTTTTATEYHVFTQLKKKKREWLRTSTGELLWKGVDNSRPVYDKKKSVIGFKKTFRFEENNHVWIMKEYRLCDKILKALRLRGHTRHEEEFVVCRITRSVNSSQVTIPSDHNVENFLDSLLISSLQCQESFAQNQFQDLRQSFAQYQFQENQDLEQLSTPNVIPSDESNSILNGNQIGPVSLVLKQSKLSAVIEEECSVPVVHQQTPSVSLLPIEEECSVYDIATYHKQLDAYAASVLESMVPQEDEADSIPPFYEDFYMGYTDLWTP</sequence>
<evidence type="ECO:0000313" key="8">
    <source>
        <dbReference type="Proteomes" id="UP000824120"/>
    </source>
</evidence>
<dbReference type="InterPro" id="IPR045026">
    <property type="entry name" value="LIMYB"/>
</dbReference>
<dbReference type="OrthoDB" id="76215at2759"/>
<dbReference type="GO" id="GO:0003677">
    <property type="term" value="F:DNA binding"/>
    <property type="evidence" value="ECO:0007669"/>
    <property type="project" value="UniProtKB-KW"/>
</dbReference>
<evidence type="ECO:0000313" key="7">
    <source>
        <dbReference type="EMBL" id="KAG5620906.1"/>
    </source>
</evidence>
<dbReference type="Pfam" id="PF12776">
    <property type="entry name" value="Myb_DNA-bind_3"/>
    <property type="match status" value="1"/>
</dbReference>
<evidence type="ECO:0000256" key="4">
    <source>
        <dbReference type="ARBA" id="ARBA00023242"/>
    </source>
</evidence>
<name>A0A9J6A9H3_SOLCO</name>
<dbReference type="Pfam" id="PF02365">
    <property type="entry name" value="NAM"/>
    <property type="match status" value="1"/>
</dbReference>
<dbReference type="InterPro" id="IPR003441">
    <property type="entry name" value="NAC-dom"/>
</dbReference>
<dbReference type="InterPro" id="IPR036093">
    <property type="entry name" value="NAC_dom_sf"/>
</dbReference>
<feature type="compositionally biased region" description="Polar residues" evidence="5">
    <location>
        <begin position="226"/>
        <end position="237"/>
    </location>
</feature>
<dbReference type="Proteomes" id="UP000824120">
    <property type="component" value="Chromosome 2"/>
</dbReference>
<dbReference type="PANTHER" id="PTHR47584:SF9">
    <property type="entry name" value="L10-INTERACTING MYB DOMAIN-CONTAINING PROTEIN-LIKE"/>
    <property type="match status" value="1"/>
</dbReference>